<dbReference type="GO" id="GO:0009267">
    <property type="term" value="P:cellular response to starvation"/>
    <property type="evidence" value="ECO:0007669"/>
    <property type="project" value="TreeGrafter"/>
</dbReference>
<accession>A0A5N5SIN2</accession>
<proteinExistence type="predicted"/>
<dbReference type="GO" id="GO:0071230">
    <property type="term" value="P:cellular response to amino acid stimulus"/>
    <property type="evidence" value="ECO:0007669"/>
    <property type="project" value="TreeGrafter"/>
</dbReference>
<reference evidence="3 4" key="1">
    <citation type="journal article" date="2019" name="PLoS Biol.">
        <title>Sex chromosomes control vertical transmission of feminizing Wolbachia symbionts in an isopod.</title>
        <authorList>
            <person name="Becking T."/>
            <person name="Chebbi M.A."/>
            <person name="Giraud I."/>
            <person name="Moumen B."/>
            <person name="Laverre T."/>
            <person name="Caubet Y."/>
            <person name="Peccoud J."/>
            <person name="Gilbert C."/>
            <person name="Cordaux R."/>
        </authorList>
    </citation>
    <scope>NUCLEOTIDE SEQUENCE [LARGE SCALE GENOMIC DNA]</scope>
    <source>
        <strain evidence="3">ANa2</strain>
        <tissue evidence="3">Whole body excluding digestive tract and cuticle</tissue>
    </source>
</reference>
<dbReference type="Gene3D" id="2.130.10.10">
    <property type="entry name" value="YVTN repeat-like/Quinoprotein amine dehydrogenase"/>
    <property type="match status" value="3"/>
</dbReference>
<comment type="caution">
    <text evidence="3">The sequence shown here is derived from an EMBL/GenBank/DDBJ whole genome shotgun (WGS) entry which is preliminary data.</text>
</comment>
<dbReference type="InterPro" id="IPR004083">
    <property type="entry name" value="Raptor"/>
</dbReference>
<keyword evidence="4" id="KW-1185">Reference proteome</keyword>
<gene>
    <name evidence="3" type="primary">RPTOR</name>
    <name evidence="3" type="ORF">Anas_10795</name>
</gene>
<dbReference type="GO" id="GO:0010506">
    <property type="term" value="P:regulation of autophagy"/>
    <property type="evidence" value="ECO:0007669"/>
    <property type="project" value="TreeGrafter"/>
</dbReference>
<dbReference type="PANTHER" id="PTHR12848">
    <property type="entry name" value="REGULATORY-ASSOCIATED PROTEIN OF MTOR"/>
    <property type="match status" value="1"/>
</dbReference>
<dbReference type="InterPro" id="IPR036322">
    <property type="entry name" value="WD40_repeat_dom_sf"/>
</dbReference>
<dbReference type="EMBL" id="SEYY01024660">
    <property type="protein sequence ID" value="KAB7493963.1"/>
    <property type="molecule type" value="Genomic_DNA"/>
</dbReference>
<dbReference type="OrthoDB" id="10262360at2759"/>
<evidence type="ECO:0000256" key="1">
    <source>
        <dbReference type="PROSITE-ProRule" id="PRU00221"/>
    </source>
</evidence>
<dbReference type="AlphaFoldDB" id="A0A5N5SIN2"/>
<protein>
    <submittedName>
        <fullName evidence="3">Regulatory-associated protein of mTOR</fullName>
    </submittedName>
</protein>
<dbReference type="GO" id="GO:0005737">
    <property type="term" value="C:cytoplasm"/>
    <property type="evidence" value="ECO:0007669"/>
    <property type="project" value="TreeGrafter"/>
</dbReference>
<dbReference type="Proteomes" id="UP000326759">
    <property type="component" value="Unassembled WGS sequence"/>
</dbReference>
<feature type="repeat" description="WD" evidence="1">
    <location>
        <begin position="350"/>
        <end position="381"/>
    </location>
</feature>
<sequence length="525" mass="59168">MEEASPLVRQEILVALHYVMLFYEGSFREVVRQFYRESSEMGYDMLSPRIKTSVSSLSHEHMYLKVWQCFVSLENDPYPKVAKLARSVTSYLRNRLMNTSQEGSDIRIKNNETPDGKHHSGTCDDASIKNKSLVLGHSTVESDQFVNPVITTKFWGWSSNFFMKSGEAKDNEFNVSSEAVSPEDKSARSSHPIHSDVKWTLGLQKLEDQLFMTKNQDQCDFLLFHPTESLLILGHRSHVAIWDYEKDVRVNFWENSNNAYVNSSITSMTVINSGKPLCYLCVGSSDGTVKVWNNAFRAVDNRFVVSRSRTYSNSKDLLDGDVMGNPTLITAFTALEEISYIKKDAAQLVMSWEQESTCLVAGGNSDKIRLWDLNTEKKITDISSKSNSVSALHSQGSWIASGFTDGYLRLFDRRITNPLVREWKDGEVRLYDLRRNGSVQVRQPGHKISSMSCHTKAHLFAVGSYAQQISVHHTSGSSVNSIKYFNGLMGQKLGPVHSLSFHPSKVLLASSTRDGTVLVHGLTKR</sequence>
<dbReference type="InterPro" id="IPR015943">
    <property type="entry name" value="WD40/YVTN_repeat-like_dom_sf"/>
</dbReference>
<keyword evidence="1" id="KW-0853">WD repeat</keyword>
<dbReference type="GO" id="GO:0038202">
    <property type="term" value="P:TORC1 signaling"/>
    <property type="evidence" value="ECO:0007669"/>
    <property type="project" value="TreeGrafter"/>
</dbReference>
<dbReference type="GO" id="GO:0031931">
    <property type="term" value="C:TORC1 complex"/>
    <property type="evidence" value="ECO:0007669"/>
    <property type="project" value="InterPro"/>
</dbReference>
<dbReference type="SUPFAM" id="SSF50978">
    <property type="entry name" value="WD40 repeat-like"/>
    <property type="match status" value="1"/>
</dbReference>
<dbReference type="GO" id="GO:0030674">
    <property type="term" value="F:protein-macromolecule adaptor activity"/>
    <property type="evidence" value="ECO:0007669"/>
    <property type="project" value="TreeGrafter"/>
</dbReference>
<dbReference type="PROSITE" id="PS50082">
    <property type="entry name" value="WD_REPEATS_2"/>
    <property type="match status" value="1"/>
</dbReference>
<dbReference type="PANTHER" id="PTHR12848:SF16">
    <property type="entry name" value="REGULATORY-ASSOCIATED PROTEIN OF MTOR"/>
    <property type="match status" value="1"/>
</dbReference>
<dbReference type="GO" id="GO:0030307">
    <property type="term" value="P:positive regulation of cell growth"/>
    <property type="evidence" value="ECO:0007669"/>
    <property type="project" value="TreeGrafter"/>
</dbReference>
<evidence type="ECO:0000313" key="3">
    <source>
        <dbReference type="EMBL" id="KAB7493963.1"/>
    </source>
</evidence>
<name>A0A5N5SIN2_9CRUS</name>
<organism evidence="3 4">
    <name type="scientific">Armadillidium nasatum</name>
    <dbReference type="NCBI Taxonomy" id="96803"/>
    <lineage>
        <taxon>Eukaryota</taxon>
        <taxon>Metazoa</taxon>
        <taxon>Ecdysozoa</taxon>
        <taxon>Arthropoda</taxon>
        <taxon>Crustacea</taxon>
        <taxon>Multicrustacea</taxon>
        <taxon>Malacostraca</taxon>
        <taxon>Eumalacostraca</taxon>
        <taxon>Peracarida</taxon>
        <taxon>Isopoda</taxon>
        <taxon>Oniscidea</taxon>
        <taxon>Crinocheta</taxon>
        <taxon>Armadillidiidae</taxon>
        <taxon>Armadillidium</taxon>
    </lineage>
</organism>
<dbReference type="Pfam" id="PF00400">
    <property type="entry name" value="WD40"/>
    <property type="match status" value="3"/>
</dbReference>
<evidence type="ECO:0000256" key="2">
    <source>
        <dbReference type="SAM" id="MobiDB-lite"/>
    </source>
</evidence>
<evidence type="ECO:0000313" key="4">
    <source>
        <dbReference type="Proteomes" id="UP000326759"/>
    </source>
</evidence>
<feature type="region of interest" description="Disordered" evidence="2">
    <location>
        <begin position="102"/>
        <end position="123"/>
    </location>
</feature>
<dbReference type="SMART" id="SM00320">
    <property type="entry name" value="WD40"/>
    <property type="match status" value="5"/>
</dbReference>
<dbReference type="InterPro" id="IPR001680">
    <property type="entry name" value="WD40_rpt"/>
</dbReference>
<feature type="compositionally biased region" description="Basic and acidic residues" evidence="2">
    <location>
        <begin position="104"/>
        <end position="123"/>
    </location>
</feature>